<dbReference type="SUPFAM" id="SSF52172">
    <property type="entry name" value="CheY-like"/>
    <property type="match status" value="1"/>
</dbReference>
<dbReference type="Gene3D" id="3.40.390.10">
    <property type="entry name" value="Collagenase (Catalytic Domain)"/>
    <property type="match status" value="1"/>
</dbReference>
<dbReference type="PRINTS" id="PR00344">
    <property type="entry name" value="BCTRLSENSOR"/>
</dbReference>
<dbReference type="HOGENOM" id="CLU_003731_0_0_1"/>
<evidence type="ECO:0000256" key="16">
    <source>
        <dbReference type="SAM" id="Phobius"/>
    </source>
</evidence>
<feature type="region of interest" description="Disordered" evidence="15">
    <location>
        <begin position="893"/>
        <end position="970"/>
    </location>
</feature>
<feature type="region of interest" description="Disordered" evidence="15">
    <location>
        <begin position="1338"/>
        <end position="1435"/>
    </location>
</feature>
<feature type="transmembrane region" description="Helical" evidence="16">
    <location>
        <begin position="400"/>
        <end position="422"/>
    </location>
</feature>
<dbReference type="Proteomes" id="UP000030816">
    <property type="component" value="Unassembled WGS sequence"/>
</dbReference>
<comment type="subcellular location">
    <subcellularLocation>
        <location evidence="2">Membrane</location>
    </subcellularLocation>
</comment>
<evidence type="ECO:0000256" key="15">
    <source>
        <dbReference type="SAM" id="MobiDB-lite"/>
    </source>
</evidence>
<feature type="compositionally biased region" description="Low complexity" evidence="15">
    <location>
        <begin position="456"/>
        <end position="465"/>
    </location>
</feature>
<evidence type="ECO:0000256" key="9">
    <source>
        <dbReference type="ARBA" id="ARBA00022840"/>
    </source>
</evidence>
<accession>A0A0B2WSX2</accession>
<keyword evidence="5" id="KW-0808">Transferase</keyword>
<dbReference type="GO" id="GO:0000155">
    <property type="term" value="F:phosphorelay sensor kinase activity"/>
    <property type="evidence" value="ECO:0007669"/>
    <property type="project" value="InterPro"/>
</dbReference>
<dbReference type="OrthoDB" id="60033at2759"/>
<dbReference type="InterPro" id="IPR003594">
    <property type="entry name" value="HATPase_dom"/>
</dbReference>
<organism evidence="19 20">
    <name type="scientific">Metarhizium album (strain ARSEF 1941)</name>
    <dbReference type="NCBI Taxonomy" id="1081103"/>
    <lineage>
        <taxon>Eukaryota</taxon>
        <taxon>Fungi</taxon>
        <taxon>Dikarya</taxon>
        <taxon>Ascomycota</taxon>
        <taxon>Pezizomycotina</taxon>
        <taxon>Sordariomycetes</taxon>
        <taxon>Hypocreomycetidae</taxon>
        <taxon>Hypocreales</taxon>
        <taxon>Clavicipitaceae</taxon>
        <taxon>Metarhizium</taxon>
    </lineage>
</organism>
<feature type="modified residue" description="4-aspartylphosphate" evidence="14">
    <location>
        <position position="1031"/>
    </location>
</feature>
<dbReference type="GeneID" id="63739697"/>
<dbReference type="SUPFAM" id="SSF47384">
    <property type="entry name" value="Homodimeric domain of signal transducing histidine kinase"/>
    <property type="match status" value="1"/>
</dbReference>
<keyword evidence="20" id="KW-1185">Reference proteome</keyword>
<dbReference type="InterPro" id="IPR036097">
    <property type="entry name" value="HisK_dim/P_sf"/>
</dbReference>
<evidence type="ECO:0000256" key="4">
    <source>
        <dbReference type="ARBA" id="ARBA00022553"/>
    </source>
</evidence>
<keyword evidence="7" id="KW-0547">Nucleotide-binding</keyword>
<evidence type="ECO:0000256" key="7">
    <source>
        <dbReference type="ARBA" id="ARBA00022741"/>
    </source>
</evidence>
<evidence type="ECO:0000313" key="20">
    <source>
        <dbReference type="Proteomes" id="UP000030816"/>
    </source>
</evidence>
<evidence type="ECO:0000256" key="6">
    <source>
        <dbReference type="ARBA" id="ARBA00022692"/>
    </source>
</evidence>
<dbReference type="CDD" id="cd17546">
    <property type="entry name" value="REC_hyHK_CKI1_RcsC-like"/>
    <property type="match status" value="1"/>
</dbReference>
<proteinExistence type="predicted"/>
<dbReference type="InterPro" id="IPR003661">
    <property type="entry name" value="HisK_dim/P_dom"/>
</dbReference>
<dbReference type="PANTHER" id="PTHR43047:SF72">
    <property type="entry name" value="OSMOSENSING HISTIDINE PROTEIN KINASE SLN1"/>
    <property type="match status" value="1"/>
</dbReference>
<dbReference type="RefSeq" id="XP_040678199.1">
    <property type="nucleotide sequence ID" value="XM_040824040.1"/>
</dbReference>
<dbReference type="InterPro" id="IPR036890">
    <property type="entry name" value="HATPase_C_sf"/>
</dbReference>
<dbReference type="Pfam" id="PF00072">
    <property type="entry name" value="Response_reg"/>
    <property type="match status" value="1"/>
</dbReference>
<dbReference type="GO" id="GO:0005886">
    <property type="term" value="C:plasma membrane"/>
    <property type="evidence" value="ECO:0007669"/>
    <property type="project" value="UniProtKB-ARBA"/>
</dbReference>
<dbReference type="EC" id="2.7.13.3" evidence="3"/>
<keyword evidence="6 16" id="KW-0812">Transmembrane</keyword>
<dbReference type="Pfam" id="PF00512">
    <property type="entry name" value="HisKA"/>
    <property type="match status" value="1"/>
</dbReference>
<dbReference type="Gene3D" id="1.10.287.130">
    <property type="match status" value="1"/>
</dbReference>
<dbReference type="SMART" id="SM00387">
    <property type="entry name" value="HATPase_c"/>
    <property type="match status" value="1"/>
</dbReference>
<evidence type="ECO:0000256" key="5">
    <source>
        <dbReference type="ARBA" id="ARBA00022679"/>
    </source>
</evidence>
<dbReference type="PANTHER" id="PTHR43047">
    <property type="entry name" value="TWO-COMPONENT HISTIDINE PROTEIN KINASE"/>
    <property type="match status" value="1"/>
</dbReference>
<dbReference type="FunFam" id="1.10.287.130:FF:000004">
    <property type="entry name" value="Ethylene receptor 1"/>
    <property type="match status" value="1"/>
</dbReference>
<feature type="compositionally biased region" description="Polar residues" evidence="15">
    <location>
        <begin position="1373"/>
        <end position="1384"/>
    </location>
</feature>
<gene>
    <name evidence="19" type="ORF">MAM_05242</name>
</gene>
<feature type="compositionally biased region" description="Polar residues" evidence="15">
    <location>
        <begin position="906"/>
        <end position="916"/>
    </location>
</feature>
<dbReference type="SUPFAM" id="SSF55874">
    <property type="entry name" value="ATPase domain of HSP90 chaperone/DNA topoisomerase II/histidine kinase"/>
    <property type="match status" value="1"/>
</dbReference>
<sequence length="1435" mass="156235">MRLSIREQLAALVIFTVLIALAIVSVPTWFFVHSFVTGVASSGLSLTASLKAARIDSELNLLQTLSQTVATRILLQQALVNFYNDNATNSFSAARADLESAMSTNRLAGLLQARLFSRNSTGANPGGLLNVTGSGVGTLTNNIQLPYSTPNGSRVNLSDTDFGYPPHLYPNITYQRPGYPDPYQPSTPAFGAFAFPGVSIGDHGGLLLGPLMINESFALMSITVPVRSLSVHNFILGYMTLIVSAGSLFEVQTSREGLGSTGMLLLLGPSNPSNHFLAPILLSNRTYSPLVDALAASTVKFVLLPIPIAGQTDRHVKRAHRKGDFSSLLTLSQYPAVLQVYTKRTSQLNDARALLSTRNEDGVAVAVGVARPQSALVDWAIVVEQADSEAYAPIVTLRQILLGCVFGAAVSLLILIIPCAHVSVGPIRRLKMATEKSMSPLGYEDESEGYDEHSRSSAGPGSPGSMKGLFDNFHRKPKKRRRAMTQAENDNHRRIFKIPGRVAERKHFVTDELTELTQVYNEMTDELVKQYTSLDEKVAERTRELEISKRAAEAANESKTLFIANMSHELKTPLNGIMGICAVCMEDDDVLRIRQSLKTLYRSGELLLHLLEDLLCFSKNQISQQIRLEDRDFRLGDIQSQIMSIFDNQARESSITLEVSFLGFECDEKRSRSDQHGISKGLPALGPPGMRRLEDVYLWGDDHRILQIITNLVSNSLKFTSAGGRVKVCIRCIGEIERSNDEGRPCQNGSTRVGRSRHRESTGSTQCKATTHAPALQDSTTTALSSSKGPKAGRHVHGQERFLTPSRPNAKRYLFEFEVQDTGSGIPEHMQERIFEPFVQVDSSLSKRFGGSGLGLSICSQLAKLMDGSISVNSTEGVGSTFSLRIPLKHVEHGHTSTASSHASSRAQSVGSQADQAQEAKKNDLSSAREDSQPRLVGLGTPFFAPSPAPPPNNGGQQRAAMRKSRADEAGRGEVRILVADDNSTNIEVLSRMLKLEKVNNVTIARDGHEACELVKANMEEKQPFDLIFMDVQMPHLDGLQSTRLIRKMGYVAPIVALTAFSEESNVKECMESGMDEFLSKPIRRTALNEVLTKFATIPKRMKRLARDVVADVNSYLSGGNIALKDPSVHCITHPKCHASFNDDVAMDKLKSDTYGGNTTTLNIVYTAPKSSSVTGAEITLGTCMQPKPAEGLFPSTLGKSDGCVIDQATLTDRHRGTVAGQLPGTSGEMPGVAMGKREAQSHARESAFITTTHEIGHFLGLGHVRQQQGGRGSLRRLLRRQARPVRNVMEPFNTPGAEYEFDPGQHRDMRQIVLKRIQEQEKPMTSQPSFPFFEVAPPAGNPVAPGGQGSPGVSNQFNPPNGVLPGFEGDSYQDQGSSANNNPEALGPGLPNIASDNPEELLHLSPSSPQSPTPNDSPVDVVQLTQDMEIEHPF</sequence>
<dbReference type="GO" id="GO:0005524">
    <property type="term" value="F:ATP binding"/>
    <property type="evidence" value="ECO:0007669"/>
    <property type="project" value="UniProtKB-KW"/>
</dbReference>
<keyword evidence="12 16" id="KW-0472">Membrane</keyword>
<comment type="catalytic activity">
    <reaction evidence="1">
        <text>ATP + protein L-histidine = ADP + protein N-phospho-L-histidine.</text>
        <dbReference type="EC" id="2.7.13.3"/>
    </reaction>
</comment>
<dbReference type="GO" id="GO:0009927">
    <property type="term" value="F:histidine phosphotransfer kinase activity"/>
    <property type="evidence" value="ECO:0007669"/>
    <property type="project" value="TreeGrafter"/>
</dbReference>
<dbReference type="SMART" id="SM00388">
    <property type="entry name" value="HisKA"/>
    <property type="match status" value="1"/>
</dbReference>
<dbReference type="Pfam" id="PF02518">
    <property type="entry name" value="HATPase_c"/>
    <property type="match status" value="1"/>
</dbReference>
<dbReference type="PROSITE" id="PS50109">
    <property type="entry name" value="HIS_KIN"/>
    <property type="match status" value="1"/>
</dbReference>
<dbReference type="EMBL" id="AZHE01000012">
    <property type="protein sequence ID" value="KHN97133.1"/>
    <property type="molecule type" value="Genomic_DNA"/>
</dbReference>
<dbReference type="SMART" id="SM00448">
    <property type="entry name" value="REC"/>
    <property type="match status" value="1"/>
</dbReference>
<evidence type="ECO:0000256" key="11">
    <source>
        <dbReference type="ARBA" id="ARBA00023012"/>
    </source>
</evidence>
<evidence type="ECO:0000256" key="13">
    <source>
        <dbReference type="ARBA" id="ARBA00023180"/>
    </source>
</evidence>
<feature type="compositionally biased region" description="Basic and acidic residues" evidence="15">
    <location>
        <begin position="918"/>
        <end position="933"/>
    </location>
</feature>
<dbReference type="GO" id="GO:0007234">
    <property type="term" value="P:osmosensory signaling via phosphorelay pathway"/>
    <property type="evidence" value="ECO:0007669"/>
    <property type="project" value="UniProtKB-ARBA"/>
</dbReference>
<dbReference type="InterPro" id="IPR001789">
    <property type="entry name" value="Sig_transdc_resp-reg_receiver"/>
</dbReference>
<dbReference type="SUPFAM" id="SSF55486">
    <property type="entry name" value="Metalloproteases ('zincins'), catalytic domain"/>
    <property type="match status" value="1"/>
</dbReference>
<evidence type="ECO:0000259" key="18">
    <source>
        <dbReference type="PROSITE" id="PS50110"/>
    </source>
</evidence>
<dbReference type="FunFam" id="3.40.50.2300:FF:000289">
    <property type="entry name" value="Osmosensing histidine protein kinase SLN1"/>
    <property type="match status" value="1"/>
</dbReference>
<evidence type="ECO:0000256" key="1">
    <source>
        <dbReference type="ARBA" id="ARBA00000085"/>
    </source>
</evidence>
<keyword evidence="4 14" id="KW-0597">Phosphoprotein</keyword>
<feature type="region of interest" description="Disordered" evidence="15">
    <location>
        <begin position="440"/>
        <end position="488"/>
    </location>
</feature>
<keyword evidence="8" id="KW-0418">Kinase</keyword>
<feature type="domain" description="Histidine kinase" evidence="17">
    <location>
        <begin position="565"/>
        <end position="890"/>
    </location>
</feature>
<feature type="compositionally biased region" description="Low complexity" evidence="15">
    <location>
        <begin position="896"/>
        <end position="905"/>
    </location>
</feature>
<evidence type="ECO:0000313" key="19">
    <source>
        <dbReference type="EMBL" id="KHN97133.1"/>
    </source>
</evidence>
<feature type="domain" description="Response regulatory" evidence="18">
    <location>
        <begin position="976"/>
        <end position="1096"/>
    </location>
</feature>
<dbReference type="CDD" id="cd00082">
    <property type="entry name" value="HisKA"/>
    <property type="match status" value="1"/>
</dbReference>
<dbReference type="InterPro" id="IPR004358">
    <property type="entry name" value="Sig_transdc_His_kin-like_C"/>
</dbReference>
<keyword evidence="9 19" id="KW-0067">ATP-binding</keyword>
<reference evidence="19 20" key="1">
    <citation type="journal article" date="2014" name="Proc. Natl. Acad. Sci. U.S.A.">
        <title>Trajectory and genomic determinants of fungal-pathogen speciation and host adaptation.</title>
        <authorList>
            <person name="Hu X."/>
            <person name="Xiao G."/>
            <person name="Zheng P."/>
            <person name="Shang Y."/>
            <person name="Su Y."/>
            <person name="Zhang X."/>
            <person name="Liu X."/>
            <person name="Zhan S."/>
            <person name="St Leger R.J."/>
            <person name="Wang C."/>
        </authorList>
    </citation>
    <scope>NUCLEOTIDE SEQUENCE [LARGE SCALE GENOMIC DNA]</scope>
    <source>
        <strain evidence="19 20">ARSEF 1941</strain>
    </source>
</reference>
<evidence type="ECO:0000256" key="14">
    <source>
        <dbReference type="PROSITE-ProRule" id="PRU00169"/>
    </source>
</evidence>
<dbReference type="GO" id="GO:0008237">
    <property type="term" value="F:metallopeptidase activity"/>
    <property type="evidence" value="ECO:0007669"/>
    <property type="project" value="InterPro"/>
</dbReference>
<dbReference type="InterPro" id="IPR024079">
    <property type="entry name" value="MetalloPept_cat_dom_sf"/>
</dbReference>
<feature type="transmembrane region" description="Helical" evidence="16">
    <location>
        <begin position="12"/>
        <end position="32"/>
    </location>
</feature>
<dbReference type="InterPro" id="IPR011006">
    <property type="entry name" value="CheY-like_superfamily"/>
</dbReference>
<evidence type="ECO:0000259" key="17">
    <source>
        <dbReference type="PROSITE" id="PS50109"/>
    </source>
</evidence>
<dbReference type="Gene3D" id="3.40.50.2300">
    <property type="match status" value="1"/>
</dbReference>
<dbReference type="STRING" id="1081103.A0A0B2WSX2"/>
<dbReference type="Gene3D" id="3.30.565.10">
    <property type="entry name" value="Histidine kinase-like ATPase, C-terminal domain"/>
    <property type="match status" value="1"/>
</dbReference>
<name>A0A0B2WSX2_METAS</name>
<evidence type="ECO:0000256" key="10">
    <source>
        <dbReference type="ARBA" id="ARBA00022989"/>
    </source>
</evidence>
<protein>
    <recommendedName>
        <fullName evidence="3">histidine kinase</fullName>
        <ecNumber evidence="3">2.7.13.3</ecNumber>
    </recommendedName>
</protein>
<evidence type="ECO:0000256" key="2">
    <source>
        <dbReference type="ARBA" id="ARBA00004370"/>
    </source>
</evidence>
<dbReference type="PROSITE" id="PS50110">
    <property type="entry name" value="RESPONSE_REGULATORY"/>
    <property type="match status" value="1"/>
</dbReference>
<feature type="compositionally biased region" description="Low complexity" evidence="15">
    <location>
        <begin position="1406"/>
        <end position="1419"/>
    </location>
</feature>
<keyword evidence="13" id="KW-0325">Glycoprotein</keyword>
<evidence type="ECO:0000256" key="3">
    <source>
        <dbReference type="ARBA" id="ARBA00012438"/>
    </source>
</evidence>
<dbReference type="CDD" id="cd16922">
    <property type="entry name" value="HATPase_EvgS-ArcB-TorS-like"/>
    <property type="match status" value="1"/>
</dbReference>
<feature type="region of interest" description="Disordered" evidence="15">
    <location>
        <begin position="740"/>
        <end position="798"/>
    </location>
</feature>
<keyword evidence="10 16" id="KW-1133">Transmembrane helix</keyword>
<feature type="compositionally biased region" description="Polar residues" evidence="15">
    <location>
        <begin position="777"/>
        <end position="788"/>
    </location>
</feature>
<comment type="caution">
    <text evidence="19">The sequence shown here is derived from an EMBL/GenBank/DDBJ whole genome shotgun (WGS) entry which is preliminary data.</text>
</comment>
<dbReference type="InterPro" id="IPR005467">
    <property type="entry name" value="His_kinase_dom"/>
</dbReference>
<keyword evidence="11" id="KW-0902">Two-component regulatory system</keyword>
<evidence type="ECO:0000256" key="8">
    <source>
        <dbReference type="ARBA" id="ARBA00022777"/>
    </source>
</evidence>
<evidence type="ECO:0000256" key="12">
    <source>
        <dbReference type="ARBA" id="ARBA00023136"/>
    </source>
</evidence>